<evidence type="ECO:0000256" key="3">
    <source>
        <dbReference type="ARBA" id="ARBA00020071"/>
    </source>
</evidence>
<comment type="similarity">
    <text evidence="2">Belongs to the polysaccharide deacetylase family.</text>
</comment>
<gene>
    <name evidence="6" type="ORF">DRW48_00800</name>
</gene>
<feature type="domain" description="NodB homology" evidence="5">
    <location>
        <begin position="68"/>
        <end position="285"/>
    </location>
</feature>
<dbReference type="EMBL" id="CP030918">
    <property type="protein sequence ID" value="AXC48430.1"/>
    <property type="molecule type" value="Genomic_DNA"/>
</dbReference>
<evidence type="ECO:0000256" key="1">
    <source>
        <dbReference type="ARBA" id="ARBA00003236"/>
    </source>
</evidence>
<reference evidence="7" key="1">
    <citation type="submission" date="2018-07" db="EMBL/GenBank/DDBJ databases">
        <title>Genome sequencing of Paracoccus sp. SC2-6.</title>
        <authorList>
            <person name="Heo J."/>
            <person name="Kim S.-J."/>
            <person name="Kwon S.-W."/>
        </authorList>
    </citation>
    <scope>NUCLEOTIDE SEQUENCE [LARGE SCALE GENOMIC DNA]</scope>
    <source>
        <strain evidence="7">SC2-6</strain>
    </source>
</reference>
<dbReference type="GO" id="GO:0005975">
    <property type="term" value="P:carbohydrate metabolic process"/>
    <property type="evidence" value="ECO:0007669"/>
    <property type="project" value="InterPro"/>
</dbReference>
<dbReference type="GO" id="GO:0016810">
    <property type="term" value="F:hydrolase activity, acting on carbon-nitrogen (but not peptide) bonds"/>
    <property type="evidence" value="ECO:0007669"/>
    <property type="project" value="InterPro"/>
</dbReference>
<evidence type="ECO:0000313" key="6">
    <source>
        <dbReference type="EMBL" id="AXC48430.1"/>
    </source>
</evidence>
<dbReference type="RefSeq" id="WP_114074750.1">
    <property type="nucleotide sequence ID" value="NZ_CP030918.1"/>
</dbReference>
<dbReference type="OrthoDB" id="9787041at2"/>
<dbReference type="InterPro" id="IPR002509">
    <property type="entry name" value="NODB_dom"/>
</dbReference>
<dbReference type="Pfam" id="PF01522">
    <property type="entry name" value="Polysacc_deac_1"/>
    <property type="match status" value="1"/>
</dbReference>
<proteinExistence type="inferred from homology"/>
<evidence type="ECO:0000256" key="4">
    <source>
        <dbReference type="ARBA" id="ARBA00032976"/>
    </source>
</evidence>
<sequence>MDRHPRDLIGYGRQVPQITWPNGARVAVNFVLNYEEGSEYAMGDGDGRSDATLTEVSAPRVPVGQRDLAAESMFEYGSRVGFWRIHRLFAERGLPLTIFASALALERNPEAAAALRETDWDAVCHGWRWVEHYLLDEATEREHIARGHAVLTKLLGRPPEGFYCRYGPSLATRRLVVEHGGFSYDSDAYNDELPYWTEVGTKPHLVVPYSLATNDSKLVSGPLVSGRTFGEFLIDSFEGMRAEADLHPRMMSVGMHSRVVAHPGRMVGIAMLLDHLQGRDDVWICRRADLAAHWRTVVPAPQWREVAE</sequence>
<comment type="function">
    <text evidence="1">Is involved in generating a small heat-stable compound (Nod), an acylated oligomer of N-acetylglucosamine, that stimulates mitosis in various plant protoplasts.</text>
</comment>
<name>A0A344PGC5_9RHOB</name>
<evidence type="ECO:0000256" key="2">
    <source>
        <dbReference type="ARBA" id="ARBA00010973"/>
    </source>
</evidence>
<accession>A0A344PGC5</accession>
<dbReference type="AlphaFoldDB" id="A0A344PGC5"/>
<dbReference type="PANTHER" id="PTHR43123">
    <property type="entry name" value="POLYSACCHARIDE DEACETYLASE-RELATED"/>
    <property type="match status" value="1"/>
</dbReference>
<evidence type="ECO:0000313" key="7">
    <source>
        <dbReference type="Proteomes" id="UP000252023"/>
    </source>
</evidence>
<dbReference type="Proteomes" id="UP000252023">
    <property type="component" value="Chromosome"/>
</dbReference>
<evidence type="ECO:0000259" key="5">
    <source>
        <dbReference type="PROSITE" id="PS51677"/>
    </source>
</evidence>
<dbReference type="PROSITE" id="PS51677">
    <property type="entry name" value="NODB"/>
    <property type="match status" value="1"/>
</dbReference>
<dbReference type="InterPro" id="IPR011330">
    <property type="entry name" value="Glyco_hydro/deAcase_b/a-brl"/>
</dbReference>
<organism evidence="6 7">
    <name type="scientific">Paracoccus suum</name>
    <dbReference type="NCBI Taxonomy" id="2259340"/>
    <lineage>
        <taxon>Bacteria</taxon>
        <taxon>Pseudomonadati</taxon>
        <taxon>Pseudomonadota</taxon>
        <taxon>Alphaproteobacteria</taxon>
        <taxon>Rhodobacterales</taxon>
        <taxon>Paracoccaceae</taxon>
        <taxon>Paracoccus</taxon>
    </lineage>
</organism>
<dbReference type="PANTHER" id="PTHR43123:SF4">
    <property type="entry name" value="POLYSACCHARIDE DEACETYLASE"/>
    <property type="match status" value="1"/>
</dbReference>
<dbReference type="KEGG" id="pars:DRW48_00800"/>
<keyword evidence="7" id="KW-1185">Reference proteome</keyword>
<dbReference type="SUPFAM" id="SSF88713">
    <property type="entry name" value="Glycoside hydrolase/deacetylase"/>
    <property type="match status" value="1"/>
</dbReference>
<protein>
    <recommendedName>
        <fullName evidence="3">Chitooligosaccharide deacetylase</fullName>
    </recommendedName>
    <alternativeName>
        <fullName evidence="4">Nodulation protein B</fullName>
    </alternativeName>
</protein>
<dbReference type="Gene3D" id="3.20.20.370">
    <property type="entry name" value="Glycoside hydrolase/deacetylase"/>
    <property type="match status" value="1"/>
</dbReference>